<evidence type="ECO:0000313" key="1">
    <source>
        <dbReference type="EMBL" id="KAJ7513363.1"/>
    </source>
</evidence>
<sequence length="318" mass="33724">MAQRRGIQLPRVSAMQPVLLMILCMMAINAAYALRQFPGAGGRALLQSSHGNLIVDYIGASGASDLQFTDLPISASLQYILPLSFAIDADASGNTQNGNFNAFWASNLTPQSAQSFKQSNPNVKLLVSLAGFSQFLSDGTTRNVDWYDPPSTDTWISNAVSSISNLVTQYSLDGVDVDYENFPTSATFTTCIGGLISQLKSSGTISIASIAPFGATISIYADLFANFGSSIDYVNYQFYADGLASQSDFISRYNTVAGSFDASKLLPSVEAAGRGLQGSDFIGAAQQLTIPGIMIFNVDNDKGSGFSTEQAVASFLST</sequence>
<reference evidence="2" key="1">
    <citation type="journal article" date="2024" name="Proc. Natl. Acad. Sci. U.S.A.">
        <title>Extraordinary preservation of gene collinearity over three hundred million years revealed in homosporous lycophytes.</title>
        <authorList>
            <person name="Li C."/>
            <person name="Wickell D."/>
            <person name="Kuo L.Y."/>
            <person name="Chen X."/>
            <person name="Nie B."/>
            <person name="Liao X."/>
            <person name="Peng D."/>
            <person name="Ji J."/>
            <person name="Jenkins J."/>
            <person name="Williams M."/>
            <person name="Shu S."/>
            <person name="Plott C."/>
            <person name="Barry K."/>
            <person name="Rajasekar S."/>
            <person name="Grimwood J."/>
            <person name="Han X."/>
            <person name="Sun S."/>
            <person name="Hou Z."/>
            <person name="He W."/>
            <person name="Dai G."/>
            <person name="Sun C."/>
            <person name="Schmutz J."/>
            <person name="Leebens-Mack J.H."/>
            <person name="Li F.W."/>
            <person name="Wang L."/>
        </authorList>
    </citation>
    <scope>NUCLEOTIDE SEQUENCE [LARGE SCALE GENOMIC DNA]</scope>
    <source>
        <strain evidence="2">cv. PW_Plant_1</strain>
    </source>
</reference>
<name>A0ACC2A791_DIPCM</name>
<evidence type="ECO:0000313" key="2">
    <source>
        <dbReference type="Proteomes" id="UP001162992"/>
    </source>
</evidence>
<dbReference type="Proteomes" id="UP001162992">
    <property type="component" value="Chromosome 24"/>
</dbReference>
<organism evidence="1 2">
    <name type="scientific">Diphasiastrum complanatum</name>
    <name type="common">Issler's clubmoss</name>
    <name type="synonym">Lycopodium complanatum</name>
    <dbReference type="NCBI Taxonomy" id="34168"/>
    <lineage>
        <taxon>Eukaryota</taxon>
        <taxon>Viridiplantae</taxon>
        <taxon>Streptophyta</taxon>
        <taxon>Embryophyta</taxon>
        <taxon>Tracheophyta</taxon>
        <taxon>Lycopodiopsida</taxon>
        <taxon>Lycopodiales</taxon>
        <taxon>Lycopodiaceae</taxon>
        <taxon>Lycopodioideae</taxon>
        <taxon>Diphasiastrum</taxon>
    </lineage>
</organism>
<accession>A0ACC2A791</accession>
<keyword evidence="2" id="KW-1185">Reference proteome</keyword>
<protein>
    <submittedName>
        <fullName evidence="1">Uncharacterized protein</fullName>
    </submittedName>
</protein>
<proteinExistence type="predicted"/>
<comment type="caution">
    <text evidence="1">The sequence shown here is derived from an EMBL/GenBank/DDBJ whole genome shotgun (WGS) entry which is preliminary data.</text>
</comment>
<gene>
    <name evidence="1" type="ORF">O6H91_24G002900</name>
</gene>
<dbReference type="EMBL" id="CM055115">
    <property type="protein sequence ID" value="KAJ7513363.1"/>
    <property type="molecule type" value="Genomic_DNA"/>
</dbReference>